<accession>A0A0L6UWF4</accession>
<comment type="caution">
    <text evidence="2">The sequence shown here is derived from an EMBL/GenBank/DDBJ whole genome shotgun (WGS) entry which is preliminary data.</text>
</comment>
<sequence length="423" mass="48996">MQELHTKHRGISPPQWYHGLPPTMQEMKQPNFSSLLPTTPEQFQKQAIKDFNPISSAWVSLSFLSFYFLSVLFFFLKIPQNKSWKWRKKLLVDSIEHRFEGVGRSESHLARKLGQTCCRMSLTGNSSRVLSSDNLKIALTPHCSFNWEEKSDSPWNVVVLLGPTQFICLTRNLKSLRDGCRQKILTRTCLEDNACTSNLEYLSTSLAIKTQSLRSILEEPCFKSGTEKVNLNQLRCKLLWFSEVLKFSFGRLMMMKQVKIDAYIPAELLVDFHEENYLNTINCIFIIVVIEKFFFLRLICKKTTLCCSINSEVISWQKALELTDFFPGTNEHHLELALKWEKLKTYRCELALGAYQSKPKILVGTEQKEGRTHFFSSERRWSLLIVQRDVAHRHNTESTEGCYVHKSGIKGFLKILKYGAQVN</sequence>
<keyword evidence="1" id="KW-0472">Membrane</keyword>
<organism evidence="2 3">
    <name type="scientific">Puccinia sorghi</name>
    <dbReference type="NCBI Taxonomy" id="27349"/>
    <lineage>
        <taxon>Eukaryota</taxon>
        <taxon>Fungi</taxon>
        <taxon>Dikarya</taxon>
        <taxon>Basidiomycota</taxon>
        <taxon>Pucciniomycotina</taxon>
        <taxon>Pucciniomycetes</taxon>
        <taxon>Pucciniales</taxon>
        <taxon>Pucciniaceae</taxon>
        <taxon>Puccinia</taxon>
    </lineage>
</organism>
<evidence type="ECO:0000313" key="2">
    <source>
        <dbReference type="EMBL" id="KNZ52838.1"/>
    </source>
</evidence>
<evidence type="ECO:0000313" key="3">
    <source>
        <dbReference type="Proteomes" id="UP000037035"/>
    </source>
</evidence>
<dbReference type="Proteomes" id="UP000037035">
    <property type="component" value="Unassembled WGS sequence"/>
</dbReference>
<keyword evidence="1" id="KW-1133">Transmembrane helix</keyword>
<keyword evidence="3" id="KW-1185">Reference proteome</keyword>
<dbReference type="AlphaFoldDB" id="A0A0L6UWF4"/>
<feature type="transmembrane region" description="Helical" evidence="1">
    <location>
        <begin position="57"/>
        <end position="78"/>
    </location>
</feature>
<protein>
    <submittedName>
        <fullName evidence="2">Uncharacterized protein</fullName>
    </submittedName>
</protein>
<evidence type="ECO:0000256" key="1">
    <source>
        <dbReference type="SAM" id="Phobius"/>
    </source>
</evidence>
<keyword evidence="1" id="KW-0812">Transmembrane</keyword>
<gene>
    <name evidence="2" type="ORF">VP01_342g1</name>
</gene>
<dbReference type="EMBL" id="LAVV01008424">
    <property type="protein sequence ID" value="KNZ52838.1"/>
    <property type="molecule type" value="Genomic_DNA"/>
</dbReference>
<dbReference type="VEuPathDB" id="FungiDB:VP01_342g1"/>
<proteinExistence type="predicted"/>
<reference evidence="2 3" key="1">
    <citation type="submission" date="2015-08" db="EMBL/GenBank/DDBJ databases">
        <title>Next Generation Sequencing and Analysis of the Genome of Puccinia sorghi L Schw, the Causal Agent of Maize Common Rust.</title>
        <authorList>
            <person name="Rochi L."/>
            <person name="Burguener G."/>
            <person name="Darino M."/>
            <person name="Turjanski A."/>
            <person name="Kreff E."/>
            <person name="Dieguez M.J."/>
            <person name="Sacco F."/>
        </authorList>
    </citation>
    <scope>NUCLEOTIDE SEQUENCE [LARGE SCALE GENOMIC DNA]</scope>
    <source>
        <strain evidence="2 3">RO10H11247</strain>
    </source>
</reference>
<name>A0A0L6UWF4_9BASI</name>